<keyword evidence="7" id="KW-0805">Transcription regulation</keyword>
<feature type="compositionally biased region" description="Polar residues" evidence="10">
    <location>
        <begin position="416"/>
        <end position="427"/>
    </location>
</feature>
<keyword evidence="8" id="KW-0804">Transcription</keyword>
<comment type="caution">
    <text evidence="12">The sequence shown here is derived from an EMBL/GenBank/DDBJ whole genome shotgun (WGS) entry which is preliminary data.</text>
</comment>
<evidence type="ECO:0000256" key="7">
    <source>
        <dbReference type="ARBA" id="ARBA00023015"/>
    </source>
</evidence>
<evidence type="ECO:0000259" key="11">
    <source>
        <dbReference type="Pfam" id="PF00850"/>
    </source>
</evidence>
<keyword evidence="9" id="KW-0539">Nucleus</keyword>
<sequence>MPHEAGQLATMAGSEPDMAEGNAGHPTSITSTQARSRAEATKAWLDANSFSESQGRVALVSDEAMLLHAGPPNHPERPARLAEILRQLDMSGLHSICKKVTSREATKEELMRVHTENHVELVSKSATAKKKGKGWGLPFGPDTYANEHTPHCSFLSAGCLLALVDHCLQDTVNERCGMALIRPPGHHAGAEKASGFCMFNNVAVAVRHAQSEHGLKRVAIIDWDVHHGNGTNDVFSEDDSVLFFSLHRYDSTFFPGTGYAEDVGKSAARGYTVNVPLDKGFGDLDVAHVMRYLICPVIEKFAPEAIFISAGFDAVRGDPLGDCRVSPEGFGWMTRCLYRLAQHYCEGRLFLALEGGYNPDLIAQCTVECVRTLLAEVHDLAGPGAEDFVPPAPSPSSSLPGTPAMLPASPLFCASNGSEASQPSTPSLRPDGTPPSSPALGRKACCDFFAREVLDLRH</sequence>
<evidence type="ECO:0000256" key="5">
    <source>
        <dbReference type="ARBA" id="ARBA00022801"/>
    </source>
</evidence>
<dbReference type="PRINTS" id="PR01270">
    <property type="entry name" value="HDASUPER"/>
</dbReference>
<feature type="region of interest" description="Disordered" evidence="10">
    <location>
        <begin position="416"/>
        <end position="440"/>
    </location>
</feature>
<dbReference type="GO" id="GO:0005737">
    <property type="term" value="C:cytoplasm"/>
    <property type="evidence" value="ECO:0007669"/>
    <property type="project" value="TreeGrafter"/>
</dbReference>
<evidence type="ECO:0000256" key="9">
    <source>
        <dbReference type="ARBA" id="ARBA00023242"/>
    </source>
</evidence>
<feature type="domain" description="Histone deacetylase" evidence="11">
    <location>
        <begin position="74"/>
        <end position="372"/>
    </location>
</feature>
<dbReference type="Gene3D" id="3.40.800.20">
    <property type="entry name" value="Histone deacetylase domain"/>
    <property type="match status" value="1"/>
</dbReference>
<dbReference type="EC" id="3.5.1.98" evidence="3"/>
<evidence type="ECO:0000256" key="1">
    <source>
        <dbReference type="ARBA" id="ARBA00004123"/>
    </source>
</evidence>
<comment type="similarity">
    <text evidence="2">Belongs to the histone deacetylase family. HD type 2 subfamily.</text>
</comment>
<keyword evidence="13" id="KW-1185">Reference proteome</keyword>
<protein>
    <recommendedName>
        <fullName evidence="3">histone deacetylase</fullName>
        <ecNumber evidence="3">3.5.1.98</ecNumber>
    </recommendedName>
</protein>
<keyword evidence="6" id="KW-0156">Chromatin regulator</keyword>
<evidence type="ECO:0000256" key="3">
    <source>
        <dbReference type="ARBA" id="ARBA00012111"/>
    </source>
</evidence>
<evidence type="ECO:0000256" key="4">
    <source>
        <dbReference type="ARBA" id="ARBA00022491"/>
    </source>
</evidence>
<comment type="subcellular location">
    <subcellularLocation>
        <location evidence="1">Nucleus</location>
    </subcellularLocation>
</comment>
<keyword evidence="4" id="KW-0678">Repressor</keyword>
<dbReference type="InterPro" id="IPR023801">
    <property type="entry name" value="His_deacetylse_dom"/>
</dbReference>
<dbReference type="GO" id="GO:0141221">
    <property type="term" value="F:histone deacetylase activity, hydrolytic mechanism"/>
    <property type="evidence" value="ECO:0007669"/>
    <property type="project" value="UniProtKB-EC"/>
</dbReference>
<evidence type="ECO:0000256" key="10">
    <source>
        <dbReference type="SAM" id="MobiDB-lite"/>
    </source>
</evidence>
<organism evidence="12 13">
    <name type="scientific">Symbiodinium pilosum</name>
    <name type="common">Dinoflagellate</name>
    <dbReference type="NCBI Taxonomy" id="2952"/>
    <lineage>
        <taxon>Eukaryota</taxon>
        <taxon>Sar</taxon>
        <taxon>Alveolata</taxon>
        <taxon>Dinophyceae</taxon>
        <taxon>Suessiales</taxon>
        <taxon>Symbiodiniaceae</taxon>
        <taxon>Symbiodinium</taxon>
    </lineage>
</organism>
<reference evidence="12" key="1">
    <citation type="submission" date="2021-02" db="EMBL/GenBank/DDBJ databases">
        <authorList>
            <person name="Dougan E. K."/>
            <person name="Rhodes N."/>
            <person name="Thang M."/>
            <person name="Chan C."/>
        </authorList>
    </citation>
    <scope>NUCLEOTIDE SEQUENCE</scope>
</reference>
<dbReference type="OrthoDB" id="424012at2759"/>
<dbReference type="EMBL" id="CAJNIZ010043872">
    <property type="protein sequence ID" value="CAE7671254.1"/>
    <property type="molecule type" value="Genomic_DNA"/>
</dbReference>
<evidence type="ECO:0000313" key="12">
    <source>
        <dbReference type="EMBL" id="CAE7671254.1"/>
    </source>
</evidence>
<dbReference type="InterPro" id="IPR037138">
    <property type="entry name" value="His_deacetylse_dom_sf"/>
</dbReference>
<dbReference type="CDD" id="cd09992">
    <property type="entry name" value="HDAC_classII"/>
    <property type="match status" value="1"/>
</dbReference>
<dbReference type="Pfam" id="PF00850">
    <property type="entry name" value="Hist_deacetyl"/>
    <property type="match status" value="1"/>
</dbReference>
<dbReference type="InterPro" id="IPR000286">
    <property type="entry name" value="HDACs"/>
</dbReference>
<keyword evidence="5" id="KW-0378">Hydrolase</keyword>
<dbReference type="GO" id="GO:0040029">
    <property type="term" value="P:epigenetic regulation of gene expression"/>
    <property type="evidence" value="ECO:0007669"/>
    <property type="project" value="TreeGrafter"/>
</dbReference>
<proteinExistence type="inferred from homology"/>
<feature type="region of interest" description="Disordered" evidence="10">
    <location>
        <begin position="1"/>
        <end position="36"/>
    </location>
</feature>
<evidence type="ECO:0000256" key="8">
    <source>
        <dbReference type="ARBA" id="ARBA00023163"/>
    </source>
</evidence>
<feature type="compositionally biased region" description="Polar residues" evidence="10">
    <location>
        <begin position="25"/>
        <end position="35"/>
    </location>
</feature>
<dbReference type="GO" id="GO:0000118">
    <property type="term" value="C:histone deacetylase complex"/>
    <property type="evidence" value="ECO:0007669"/>
    <property type="project" value="TreeGrafter"/>
</dbReference>
<gene>
    <name evidence="12" type="primary">HDA5</name>
    <name evidence="12" type="ORF">SPIL2461_LOCUS18515</name>
</gene>
<dbReference type="SUPFAM" id="SSF52768">
    <property type="entry name" value="Arginase/deacetylase"/>
    <property type="match status" value="1"/>
</dbReference>
<evidence type="ECO:0000313" key="13">
    <source>
        <dbReference type="Proteomes" id="UP000649617"/>
    </source>
</evidence>
<name>A0A812W538_SYMPI</name>
<dbReference type="PANTHER" id="PTHR10625:SF5">
    <property type="entry name" value="HISTONE DEACETYLASE"/>
    <property type="match status" value="1"/>
</dbReference>
<evidence type="ECO:0000256" key="2">
    <source>
        <dbReference type="ARBA" id="ARBA00007738"/>
    </source>
</evidence>
<evidence type="ECO:0000256" key="6">
    <source>
        <dbReference type="ARBA" id="ARBA00022853"/>
    </source>
</evidence>
<accession>A0A812W538</accession>
<dbReference type="Proteomes" id="UP000649617">
    <property type="component" value="Unassembled WGS sequence"/>
</dbReference>
<dbReference type="PANTHER" id="PTHR10625">
    <property type="entry name" value="HISTONE DEACETYLASE HDAC1-RELATED"/>
    <property type="match status" value="1"/>
</dbReference>
<dbReference type="AlphaFoldDB" id="A0A812W538"/>
<dbReference type="InterPro" id="IPR023696">
    <property type="entry name" value="Ureohydrolase_dom_sf"/>
</dbReference>